<accession>A0A0F9E6Q5</accession>
<keyword evidence="1" id="KW-0175">Coiled coil</keyword>
<reference evidence="2" key="1">
    <citation type="journal article" date="2015" name="Nature">
        <title>Complex archaea that bridge the gap between prokaryotes and eukaryotes.</title>
        <authorList>
            <person name="Spang A."/>
            <person name="Saw J.H."/>
            <person name="Jorgensen S.L."/>
            <person name="Zaremba-Niedzwiedzka K."/>
            <person name="Martijn J."/>
            <person name="Lind A.E."/>
            <person name="van Eijk R."/>
            <person name="Schleper C."/>
            <person name="Guy L."/>
            <person name="Ettema T.J."/>
        </authorList>
    </citation>
    <scope>NUCLEOTIDE SEQUENCE</scope>
</reference>
<comment type="caution">
    <text evidence="2">The sequence shown here is derived from an EMBL/GenBank/DDBJ whole genome shotgun (WGS) entry which is preliminary data.</text>
</comment>
<name>A0A0F9E6Q5_9ZZZZ</name>
<protein>
    <submittedName>
        <fullName evidence="2">Uncharacterized protein</fullName>
    </submittedName>
</protein>
<organism evidence="2">
    <name type="scientific">marine sediment metagenome</name>
    <dbReference type="NCBI Taxonomy" id="412755"/>
    <lineage>
        <taxon>unclassified sequences</taxon>
        <taxon>metagenomes</taxon>
        <taxon>ecological metagenomes</taxon>
    </lineage>
</organism>
<dbReference type="AlphaFoldDB" id="A0A0F9E6Q5"/>
<evidence type="ECO:0000313" key="2">
    <source>
        <dbReference type="EMBL" id="KKL69718.1"/>
    </source>
</evidence>
<feature type="coiled-coil region" evidence="1">
    <location>
        <begin position="102"/>
        <end position="134"/>
    </location>
</feature>
<evidence type="ECO:0000256" key="1">
    <source>
        <dbReference type="SAM" id="Coils"/>
    </source>
</evidence>
<sequence length="212" mass="24594">MTELTLIKPQEDTKLQEYYTEALKLQQYADVRVIATLEDAQSATNDLAIISGIKKSMEERRKDYLRPFQDHIKDVNEGYKQFMEPIMEADRITRSKWTAFTLEMKRQQAEQEEINRLRMEAANKEMELNGELSESVNLVEVQDAPKRTSTAMGSTGMKDSWRFEVFDFALLPDAYKVADEVMLGQIARKHHDQKPVPGVNFYNEPVIAVNRR</sequence>
<gene>
    <name evidence="2" type="ORF">LCGC14_2112120</name>
</gene>
<dbReference type="EMBL" id="LAZR01026126">
    <property type="protein sequence ID" value="KKL69718.1"/>
    <property type="molecule type" value="Genomic_DNA"/>
</dbReference>
<proteinExistence type="predicted"/>